<dbReference type="EMBL" id="JGZM01000002">
    <property type="protein sequence ID" value="KFI88939.1"/>
    <property type="molecule type" value="Genomic_DNA"/>
</dbReference>
<reference evidence="1 2" key="1">
    <citation type="submission" date="2014-03" db="EMBL/GenBank/DDBJ databases">
        <title>Genomics of Bifidobacteria.</title>
        <authorList>
            <person name="Ventura M."/>
            <person name="Milani C."/>
            <person name="Lugli G.A."/>
        </authorList>
    </citation>
    <scope>NUCLEOTIDE SEQUENCE [LARGE SCALE GENOMIC DNA]</scope>
    <source>
        <strain evidence="1 2">LMG 14934</strain>
    </source>
</reference>
<evidence type="ECO:0000313" key="1">
    <source>
        <dbReference type="EMBL" id="KFI88939.1"/>
    </source>
</evidence>
<comment type="caution">
    <text evidence="1">The sequence shown here is derived from an EMBL/GenBank/DDBJ whole genome shotgun (WGS) entry which is preliminary data.</text>
</comment>
<gene>
    <name evidence="1" type="ORF">BSAE_0270</name>
</gene>
<accession>A0A087D089</accession>
<dbReference type="Proteomes" id="UP000029040">
    <property type="component" value="Unassembled WGS sequence"/>
</dbReference>
<proteinExistence type="predicted"/>
<dbReference type="RefSeq" id="WP_051915868.1">
    <property type="nucleotide sequence ID" value="NZ_JGZM01000002.1"/>
</dbReference>
<protein>
    <submittedName>
        <fullName evidence="1">Uncharacterized protein</fullName>
    </submittedName>
</protein>
<evidence type="ECO:0000313" key="2">
    <source>
        <dbReference type="Proteomes" id="UP000029040"/>
    </source>
</evidence>
<name>A0A087D089_9BIFI</name>
<sequence length="480" mass="52884">MQQIYAYLDTGDGLQPVNNAARDMAMLETVSIQWGADSPDTQPDPGVCQFTLRDRTGSLAGDFIRLAGARLLLRINEQPTWDDLAGQFGAYDTVTIPWDQVAPSWAPPIEGGRTHVIFDGVVSTGGTIRREKTYWMIDLSATSIMVLWKRLASKGPVSTDPKLAGKHWTGTPQQRLDELNKRAAAINAPQSDTRGLALPGSVAPYDQDTYPTQLELLQRLYAHSPNRPIWHEDVSGDATRIGHTDLAAPAGIILDMNADPWTLTDNGTRPSIPAGKVMTDRDMTLTIMEPWTQATVQGKQATDGDTYAFDTSETSYIAPDLPKNLRDLQKTITLDSDAILAADVTAYPATTITETDRDRMEAWITTLDNIAVPETITFDSRYIDPYDMPWLYRCQPSGPIFISGPVFADLTHSDGTPSASSVWTTIGGTLTYEWADRDVPVLRNQVTVVPLPGIGFSQPTWDQIADWTAAWGMVALTWRR</sequence>
<dbReference type="AlphaFoldDB" id="A0A087D089"/>
<organism evidence="1 2">
    <name type="scientific">Bifidobacterium pullorum subsp. saeculare DSM 6531 = LMG 14934</name>
    <dbReference type="NCBI Taxonomy" id="1437611"/>
    <lineage>
        <taxon>Bacteria</taxon>
        <taxon>Bacillati</taxon>
        <taxon>Actinomycetota</taxon>
        <taxon>Actinomycetes</taxon>
        <taxon>Bifidobacteriales</taxon>
        <taxon>Bifidobacteriaceae</taxon>
        <taxon>Bifidobacterium</taxon>
    </lineage>
</organism>